<dbReference type="InterPro" id="IPR013229">
    <property type="entry name" value="PEGA"/>
</dbReference>
<dbReference type="EMBL" id="MWIO01000014">
    <property type="protein sequence ID" value="THD08707.1"/>
    <property type="molecule type" value="Genomic_DNA"/>
</dbReference>
<feature type="signal peptide" evidence="1">
    <location>
        <begin position="1"/>
        <end position="29"/>
    </location>
</feature>
<evidence type="ECO:0000313" key="4">
    <source>
        <dbReference type="Proteomes" id="UP000306317"/>
    </source>
</evidence>
<evidence type="ECO:0000259" key="2">
    <source>
        <dbReference type="Pfam" id="PF08308"/>
    </source>
</evidence>
<name>A0A4S3KIW6_9GAMM</name>
<organism evidence="3 4">
    <name type="scientific">Rhodanobacter lindaniclasticus</name>
    <dbReference type="NCBI Taxonomy" id="75310"/>
    <lineage>
        <taxon>Bacteria</taxon>
        <taxon>Pseudomonadati</taxon>
        <taxon>Pseudomonadota</taxon>
        <taxon>Gammaproteobacteria</taxon>
        <taxon>Lysobacterales</taxon>
        <taxon>Rhodanobacteraceae</taxon>
        <taxon>Rhodanobacter</taxon>
    </lineage>
</organism>
<sequence length="183" mass="19807">MRSRRFPKRSPVHLAALVLVLAAGGNAQAQALQVGTLRIESTPSGAEVELIGGKAGVTPLTITERDIYPNSYPDARAERYGMITLRHAGCEPLTHRVTLDDLKQDLHLRLDCIASASTPAASRVPAPLAAPATLPPAPVPSVPQRRLRQLEVLQELLDEGLITPAEEQRVRRRILQPGTHPGH</sequence>
<proteinExistence type="predicted"/>
<dbReference type="Pfam" id="PF08308">
    <property type="entry name" value="PEGA"/>
    <property type="match status" value="1"/>
</dbReference>
<reference evidence="3 4" key="1">
    <citation type="submission" date="2017-02" db="EMBL/GenBank/DDBJ databases">
        <title>Whole genome sequencing of Rhodanobacter lindaniclasticus DSM 17932.</title>
        <authorList>
            <person name="Kumar S."/>
            <person name="Patil P."/>
            <person name="Patil P.B."/>
        </authorList>
    </citation>
    <scope>NUCLEOTIDE SEQUENCE [LARGE SCALE GENOMIC DNA]</scope>
    <source>
        <strain evidence="3 4">DSM 17932</strain>
    </source>
</reference>
<dbReference type="AlphaFoldDB" id="A0A4S3KIW6"/>
<keyword evidence="1" id="KW-0732">Signal</keyword>
<dbReference type="Proteomes" id="UP000306317">
    <property type="component" value="Unassembled WGS sequence"/>
</dbReference>
<comment type="caution">
    <text evidence="3">The sequence shown here is derived from an EMBL/GenBank/DDBJ whole genome shotgun (WGS) entry which is preliminary data.</text>
</comment>
<protein>
    <recommendedName>
        <fullName evidence="2">PEGA domain-containing protein</fullName>
    </recommendedName>
</protein>
<feature type="chain" id="PRO_5020720512" description="PEGA domain-containing protein" evidence="1">
    <location>
        <begin position="30"/>
        <end position="183"/>
    </location>
</feature>
<accession>A0A4S3KIW6</accession>
<evidence type="ECO:0000313" key="3">
    <source>
        <dbReference type="EMBL" id="THD08707.1"/>
    </source>
</evidence>
<feature type="domain" description="PEGA" evidence="2">
    <location>
        <begin position="35"/>
        <end position="63"/>
    </location>
</feature>
<gene>
    <name evidence="3" type="ORF">B1991_05130</name>
</gene>
<keyword evidence="4" id="KW-1185">Reference proteome</keyword>
<dbReference type="RefSeq" id="WP_168709580.1">
    <property type="nucleotide sequence ID" value="NZ_MWIO01000014.1"/>
</dbReference>
<evidence type="ECO:0000256" key="1">
    <source>
        <dbReference type="SAM" id="SignalP"/>
    </source>
</evidence>